<name>A0AAG5CZ97_ANOAO</name>
<dbReference type="PANTHER" id="PTHR23098">
    <property type="entry name" value="AGAP001331-PA-RELATED"/>
    <property type="match status" value="1"/>
</dbReference>
<dbReference type="PANTHER" id="PTHR23098:SF16">
    <property type="entry name" value="REGULATORY PROTEIN ZESTE"/>
    <property type="match status" value="1"/>
</dbReference>
<evidence type="ECO:0000256" key="1">
    <source>
        <dbReference type="ARBA" id="ARBA00011764"/>
    </source>
</evidence>
<dbReference type="GO" id="GO:0005634">
    <property type="term" value="C:nucleus"/>
    <property type="evidence" value="ECO:0007669"/>
    <property type="project" value="TreeGrafter"/>
</dbReference>
<keyword evidence="5" id="KW-0804">Transcription</keyword>
<evidence type="ECO:0000256" key="4">
    <source>
        <dbReference type="ARBA" id="ARBA00023125"/>
    </source>
</evidence>
<sequence length="330" mass="36930">MLSPMDSTVNSSDTSASVDYRKKRIKNVQKLELVRLMKANFLFIRGKHAVARSEKSRGDVWKMITARLNNLGPPVQSAEAWQRRWNDMRSATKSKMAKIQNYGREHGEECPYKLNMVERLIWDTFSVKPEEYMKDLNMKWCREKHQLERGQQSSAFAMTIDSESGSSADVSLTQGFESASRSNILESTAAIGVSSWQEPITFGTGREVAPLPAMSFVRPNLEPIVAQTSSGVVQDSGYPHATPGMGYQGPYQGPYTPMHARNAGEVEQWLHSVSSSGDLEDVSVVQNKTSVPSDTGSGFNTLRDLNKMFDLVLKQNEEILNLLRQSCSEH</sequence>
<feature type="domain" description="Myb/SANT-like DNA-binding" evidence="7">
    <location>
        <begin position="21"/>
        <end position="98"/>
    </location>
</feature>
<evidence type="ECO:0000256" key="2">
    <source>
        <dbReference type="ARBA" id="ARBA00016807"/>
    </source>
</evidence>
<dbReference type="Pfam" id="PF13873">
    <property type="entry name" value="Myb_DNA-bind_5"/>
    <property type="match status" value="1"/>
</dbReference>
<keyword evidence="4" id="KW-0238">DNA-binding</keyword>
<dbReference type="AlphaFoldDB" id="A0AAG5CZ97"/>
<dbReference type="Proteomes" id="UP000075880">
    <property type="component" value="Unassembled WGS sequence"/>
</dbReference>
<comment type="function">
    <text evidence="6">Involved in transvection phenomena (= synapsis-dependent gene expression), where the synaptic pairing of chromosomes carrying genes with which zeste interacts influences the expression of these genes. Zeste binds to DNA and stimulates transcription from a nearby promoter.</text>
</comment>
<organism evidence="8 9">
    <name type="scientific">Anopheles atroparvus</name>
    <name type="common">European mosquito</name>
    <dbReference type="NCBI Taxonomy" id="41427"/>
    <lineage>
        <taxon>Eukaryota</taxon>
        <taxon>Metazoa</taxon>
        <taxon>Ecdysozoa</taxon>
        <taxon>Arthropoda</taxon>
        <taxon>Hexapoda</taxon>
        <taxon>Insecta</taxon>
        <taxon>Pterygota</taxon>
        <taxon>Neoptera</taxon>
        <taxon>Endopterygota</taxon>
        <taxon>Diptera</taxon>
        <taxon>Nematocera</taxon>
        <taxon>Culicoidea</taxon>
        <taxon>Culicidae</taxon>
        <taxon>Anophelinae</taxon>
        <taxon>Anopheles</taxon>
    </lineage>
</organism>
<accession>A0AAG5CZ97</accession>
<reference evidence="8" key="1">
    <citation type="submission" date="2024-04" db="UniProtKB">
        <authorList>
            <consortium name="EnsemblMetazoa"/>
        </authorList>
    </citation>
    <scope>IDENTIFICATION</scope>
    <source>
        <strain evidence="8">EBRO</strain>
    </source>
</reference>
<comment type="subunit">
    <text evidence="1">Self-associates forming complexes of several hundred monomers.</text>
</comment>
<keyword evidence="3" id="KW-0805">Transcription regulation</keyword>
<dbReference type="GO" id="GO:0003677">
    <property type="term" value="F:DNA binding"/>
    <property type="evidence" value="ECO:0007669"/>
    <property type="project" value="UniProtKB-KW"/>
</dbReference>
<evidence type="ECO:0000256" key="6">
    <source>
        <dbReference type="ARBA" id="ARBA00025466"/>
    </source>
</evidence>
<dbReference type="InterPro" id="IPR028002">
    <property type="entry name" value="Myb_DNA-bind_5"/>
</dbReference>
<evidence type="ECO:0000259" key="7">
    <source>
        <dbReference type="Pfam" id="PF13873"/>
    </source>
</evidence>
<dbReference type="EnsemblMetazoa" id="ENSAATROPT004120">
    <property type="protein sequence ID" value="ENSAATROPP003954"/>
    <property type="gene ID" value="ENSAATROPG003262"/>
</dbReference>
<protein>
    <recommendedName>
        <fullName evidence="2">Regulatory protein zeste</fullName>
    </recommendedName>
</protein>
<evidence type="ECO:0000313" key="8">
    <source>
        <dbReference type="EnsemblMetazoa" id="ENSAATROPP003954"/>
    </source>
</evidence>
<evidence type="ECO:0000256" key="5">
    <source>
        <dbReference type="ARBA" id="ARBA00023163"/>
    </source>
</evidence>
<keyword evidence="9" id="KW-1185">Reference proteome</keyword>
<evidence type="ECO:0000313" key="9">
    <source>
        <dbReference type="Proteomes" id="UP000075880"/>
    </source>
</evidence>
<evidence type="ECO:0000256" key="3">
    <source>
        <dbReference type="ARBA" id="ARBA00023015"/>
    </source>
</evidence>
<proteinExistence type="predicted"/>